<dbReference type="InterPro" id="IPR025533">
    <property type="entry name" value="DUF4419"/>
</dbReference>
<name>A0A0D2KKT3_HYPSF</name>
<accession>A0A0D2KKT3</accession>
<dbReference type="OrthoDB" id="9978173at2759"/>
<dbReference type="Proteomes" id="UP000054270">
    <property type="component" value="Unassembled WGS sequence"/>
</dbReference>
<dbReference type="EMBL" id="KN817651">
    <property type="protein sequence ID" value="KJA15207.1"/>
    <property type="molecule type" value="Genomic_DNA"/>
</dbReference>
<keyword evidence="2" id="KW-1185">Reference proteome</keyword>
<dbReference type="AlphaFoldDB" id="A0A0D2KKT3"/>
<evidence type="ECO:0000313" key="2">
    <source>
        <dbReference type="Proteomes" id="UP000054270"/>
    </source>
</evidence>
<dbReference type="STRING" id="945553.A0A0D2KKT3"/>
<organism evidence="1 2">
    <name type="scientific">Hypholoma sublateritium (strain FD-334 SS-4)</name>
    <dbReference type="NCBI Taxonomy" id="945553"/>
    <lineage>
        <taxon>Eukaryota</taxon>
        <taxon>Fungi</taxon>
        <taxon>Dikarya</taxon>
        <taxon>Basidiomycota</taxon>
        <taxon>Agaricomycotina</taxon>
        <taxon>Agaricomycetes</taxon>
        <taxon>Agaricomycetidae</taxon>
        <taxon>Agaricales</taxon>
        <taxon>Agaricineae</taxon>
        <taxon>Strophariaceae</taxon>
        <taxon>Hypholoma</taxon>
    </lineage>
</organism>
<sequence length="312" mass="34746">MSPPVYLKVHNVLPRALQDACLPADSTQTAAEMILQRTWAPAERANRRHTPGRVLQSSFDGKDAATHVPQRNGLIGTVLDAYANHHHLILRPDDIWIAVMMQFSFYVKANPDRLRTQFVAHKGKRRLYIDDPEGKFDFALISKAMTAEMHRNVVDKDLKDWILPSFTTTTDSDTIVSAAIMMATLKTYFAYESGITCGIPSITLEGTQKDWLDILRRLDKLDDFGTEPAAWAALLRPVLTQFAAAFDGESGIAFWKRIVSVKALCGANSVSGWIALFGVWADTGRWAGPRLPAQPGADRTAWARSATQHLWV</sequence>
<dbReference type="OMA" id="ICHRTNE"/>
<reference evidence="2" key="1">
    <citation type="submission" date="2014-04" db="EMBL/GenBank/DDBJ databases">
        <title>Evolutionary Origins and Diversification of the Mycorrhizal Mutualists.</title>
        <authorList>
            <consortium name="DOE Joint Genome Institute"/>
            <consortium name="Mycorrhizal Genomics Consortium"/>
            <person name="Kohler A."/>
            <person name="Kuo A."/>
            <person name="Nagy L.G."/>
            <person name="Floudas D."/>
            <person name="Copeland A."/>
            <person name="Barry K.W."/>
            <person name="Cichocki N."/>
            <person name="Veneault-Fourrey C."/>
            <person name="LaButti K."/>
            <person name="Lindquist E.A."/>
            <person name="Lipzen A."/>
            <person name="Lundell T."/>
            <person name="Morin E."/>
            <person name="Murat C."/>
            <person name="Riley R."/>
            <person name="Ohm R."/>
            <person name="Sun H."/>
            <person name="Tunlid A."/>
            <person name="Henrissat B."/>
            <person name="Grigoriev I.V."/>
            <person name="Hibbett D.S."/>
            <person name="Martin F."/>
        </authorList>
    </citation>
    <scope>NUCLEOTIDE SEQUENCE [LARGE SCALE GENOMIC DNA]</scope>
    <source>
        <strain evidence="2">FD-334 SS-4</strain>
    </source>
</reference>
<dbReference type="Pfam" id="PF14388">
    <property type="entry name" value="DUF4419"/>
    <property type="match status" value="1"/>
</dbReference>
<protein>
    <submittedName>
        <fullName evidence="1">Uncharacterized protein</fullName>
    </submittedName>
</protein>
<dbReference type="PANTHER" id="PTHR31252:SF11">
    <property type="entry name" value="DUF4419 DOMAIN-CONTAINING PROTEIN"/>
    <property type="match status" value="1"/>
</dbReference>
<proteinExistence type="predicted"/>
<gene>
    <name evidence="1" type="ORF">HYPSUDRAFT_48587</name>
</gene>
<dbReference type="PANTHER" id="PTHR31252">
    <property type="entry name" value="DUF4419 DOMAIN-CONTAINING PROTEIN"/>
    <property type="match status" value="1"/>
</dbReference>
<evidence type="ECO:0000313" key="1">
    <source>
        <dbReference type="EMBL" id="KJA15207.1"/>
    </source>
</evidence>